<reference evidence="4 5" key="1">
    <citation type="submission" date="2020-01" db="EMBL/GenBank/DDBJ databases">
        <title>Genome sequence of Desulfovibrio aerotolerans DSM 16695(T).</title>
        <authorList>
            <person name="Karnachuk O."/>
            <person name="Avakyan M."/>
            <person name="Mardanov A."/>
            <person name="Kadnikov V."/>
            <person name="Ravin N."/>
        </authorList>
    </citation>
    <scope>NUCLEOTIDE SEQUENCE [LARGE SCALE GENOMIC DNA]</scope>
    <source>
        <strain evidence="4 5">DSM 16695</strain>
    </source>
</reference>
<dbReference type="EMBL" id="WVUD01000015">
    <property type="protein sequence ID" value="MYL83510.1"/>
    <property type="molecule type" value="Genomic_DNA"/>
</dbReference>
<dbReference type="Pfam" id="PF20696">
    <property type="entry name" value="UbiD_C"/>
    <property type="match status" value="1"/>
</dbReference>
<dbReference type="Pfam" id="PF20695">
    <property type="entry name" value="UbiD_N"/>
    <property type="match status" value="1"/>
</dbReference>
<evidence type="ECO:0000259" key="3">
    <source>
        <dbReference type="Pfam" id="PF20696"/>
    </source>
</evidence>
<organism evidence="4 5">
    <name type="scientific">Solidesulfovibrio aerotolerans</name>
    <dbReference type="NCBI Taxonomy" id="295255"/>
    <lineage>
        <taxon>Bacteria</taxon>
        <taxon>Pseudomonadati</taxon>
        <taxon>Thermodesulfobacteriota</taxon>
        <taxon>Desulfovibrionia</taxon>
        <taxon>Desulfovibrionales</taxon>
        <taxon>Desulfovibrionaceae</taxon>
        <taxon>Solidesulfovibrio</taxon>
    </lineage>
</organism>
<dbReference type="PANTHER" id="PTHR30108">
    <property type="entry name" value="3-OCTAPRENYL-4-HYDROXYBENZOATE CARBOXY-LYASE-RELATED"/>
    <property type="match status" value="1"/>
</dbReference>
<dbReference type="InterPro" id="IPR049381">
    <property type="entry name" value="UbiD-like_C"/>
</dbReference>
<sequence>MTPQSPGYDDLDAHLDKLAAAGLLHVIERPIDKDREMHPLVRWQYRGGIPESGRKAFLFSNVTDAKGRSYPGAKVAIGALAATPRIYAMGMGKPEADIGETWLAAMAAPIAPKEVASAPCQEIVLTGDDLLGEGKGLDALPIPISTPGYDTAPYFTAALWATRDPDSGIQNLGLYRGNLKASNRVVVMMERATLAGGGVHWRKYKALGQKMPVAVVLGAPPIVAFTGPQKLPLDTDELTVAGGLAGAPIEVVRCKTVDLLVPAQAQVIVEGFIDTDSLEPEGPFGESHGYMALEEYNFSMTVTAITRRTNYTIASIISQVTPCESSVIKKVAYEPLYLNHLRNTLNIKGVTRVSMHEPLTNLRRFLFIVIAKGTPNTEVWRALLGTASFTPAIGKFCIAIDEDIDPENTDQVLWAMAYRSNPVTDTHVVPNRGKGHGPALPGGAIDSTMLIDATAKGDLPPVALPKKEFMDRARALWEELGLPALTPESPWSGYSLGDWSPEWDACAARATAGDWLANGRRSAAHVSTTAKPQDPARGIVLDPA</sequence>
<dbReference type="InterPro" id="IPR048304">
    <property type="entry name" value="UbiD_Rift_dom"/>
</dbReference>
<accession>A0A7C9MFI8</accession>
<dbReference type="SUPFAM" id="SSF143968">
    <property type="entry name" value="UbiD C-terminal domain-like"/>
    <property type="match status" value="1"/>
</dbReference>
<feature type="domain" description="3-octaprenyl-4-hydroxybenzoate carboxy-lyase-like Rift-related" evidence="1">
    <location>
        <begin position="115"/>
        <end position="317"/>
    </location>
</feature>
<dbReference type="SUPFAM" id="SSF50475">
    <property type="entry name" value="FMN-binding split barrel"/>
    <property type="match status" value="1"/>
</dbReference>
<protein>
    <submittedName>
        <fullName evidence="4">UbiD family decarboxylase</fullName>
    </submittedName>
</protein>
<dbReference type="Proteomes" id="UP000482487">
    <property type="component" value="Unassembled WGS sequence"/>
</dbReference>
<name>A0A7C9MFI8_9BACT</name>
<dbReference type="GO" id="GO:0008694">
    <property type="term" value="F:4-hydroxy-3-polyprenylbenzoate decarboxylase activity"/>
    <property type="evidence" value="ECO:0007669"/>
    <property type="project" value="TreeGrafter"/>
</dbReference>
<dbReference type="OrthoDB" id="9809841at2"/>
<dbReference type="InterPro" id="IPR002830">
    <property type="entry name" value="UbiD"/>
</dbReference>
<feature type="domain" description="3-octaprenyl-4-hydroxybenzoate carboxy-lyase-like N-terminal" evidence="2">
    <location>
        <begin position="15"/>
        <end position="105"/>
    </location>
</feature>
<dbReference type="RefSeq" id="WP_160960836.1">
    <property type="nucleotide sequence ID" value="NZ_WVUD01000015.1"/>
</dbReference>
<dbReference type="InterPro" id="IPR049383">
    <property type="entry name" value="UbiD-like_N"/>
</dbReference>
<dbReference type="GO" id="GO:0006744">
    <property type="term" value="P:ubiquinone biosynthetic process"/>
    <property type="evidence" value="ECO:0007669"/>
    <property type="project" value="TreeGrafter"/>
</dbReference>
<evidence type="ECO:0000259" key="1">
    <source>
        <dbReference type="Pfam" id="PF01977"/>
    </source>
</evidence>
<feature type="domain" description="3-octaprenyl-4-hydroxybenzoate carboxy-lyase-like C-terminal" evidence="3">
    <location>
        <begin position="330"/>
        <end position="453"/>
    </location>
</feature>
<gene>
    <name evidence="4" type="ORF">GTA51_10275</name>
</gene>
<dbReference type="AlphaFoldDB" id="A0A7C9MFI8"/>
<dbReference type="GO" id="GO:0005829">
    <property type="term" value="C:cytosol"/>
    <property type="evidence" value="ECO:0007669"/>
    <property type="project" value="TreeGrafter"/>
</dbReference>
<dbReference type="Pfam" id="PF01977">
    <property type="entry name" value="UbiD"/>
    <property type="match status" value="1"/>
</dbReference>
<proteinExistence type="predicted"/>
<dbReference type="PANTHER" id="PTHR30108:SF17">
    <property type="entry name" value="FERULIC ACID DECARBOXYLASE 1"/>
    <property type="match status" value="1"/>
</dbReference>
<evidence type="ECO:0000313" key="5">
    <source>
        <dbReference type="Proteomes" id="UP000482487"/>
    </source>
</evidence>
<evidence type="ECO:0000313" key="4">
    <source>
        <dbReference type="EMBL" id="MYL83510.1"/>
    </source>
</evidence>
<comment type="caution">
    <text evidence="4">The sequence shown here is derived from an EMBL/GenBank/DDBJ whole genome shotgun (WGS) entry which is preliminary data.</text>
</comment>
<keyword evidence="5" id="KW-1185">Reference proteome</keyword>
<dbReference type="Gene3D" id="3.40.1670.10">
    <property type="entry name" value="UbiD C-terminal domain-like"/>
    <property type="match status" value="1"/>
</dbReference>
<evidence type="ECO:0000259" key="2">
    <source>
        <dbReference type="Pfam" id="PF20695"/>
    </source>
</evidence>